<proteinExistence type="predicted"/>
<evidence type="ECO:0000259" key="4">
    <source>
        <dbReference type="Pfam" id="PF13649"/>
    </source>
</evidence>
<dbReference type="InterPro" id="IPR041698">
    <property type="entry name" value="Methyltransf_25"/>
</dbReference>
<evidence type="ECO:0000313" key="5">
    <source>
        <dbReference type="EMBL" id="GAH90426.1"/>
    </source>
</evidence>
<dbReference type="Pfam" id="PF13649">
    <property type="entry name" value="Methyltransf_25"/>
    <property type="match status" value="1"/>
</dbReference>
<dbReference type="CDD" id="cd02440">
    <property type="entry name" value="AdoMet_MTases"/>
    <property type="match status" value="1"/>
</dbReference>
<evidence type="ECO:0000256" key="2">
    <source>
        <dbReference type="ARBA" id="ARBA00022679"/>
    </source>
</evidence>
<dbReference type="EMBL" id="BARV01002221">
    <property type="protein sequence ID" value="GAH90426.1"/>
    <property type="molecule type" value="Genomic_DNA"/>
</dbReference>
<dbReference type="Gene3D" id="3.40.50.150">
    <property type="entry name" value="Vaccinia Virus protein VP39"/>
    <property type="match status" value="1"/>
</dbReference>
<keyword evidence="1" id="KW-0489">Methyltransferase</keyword>
<sequence>MKVFGKNYAMVYDSLYKDKDYEKECNFIETIFTKRSENIRTILDLGCGTGGHALILAKRGYEVVGIDRAKDMLKIANLKAKQKDLTMNFIHGDITDIDLQKKFDAVISMFAVMSYQTTNVALAGICSVAKKHLVPGGLFIFDCW</sequence>
<keyword evidence="3" id="KW-0949">S-adenosyl-L-methionine</keyword>
<gene>
    <name evidence="5" type="ORF">S06H3_05872</name>
</gene>
<comment type="caution">
    <text evidence="5">The sequence shown here is derived from an EMBL/GenBank/DDBJ whole genome shotgun (WGS) entry which is preliminary data.</text>
</comment>
<feature type="domain" description="Methyltransferase" evidence="4">
    <location>
        <begin position="42"/>
        <end position="137"/>
    </location>
</feature>
<protein>
    <recommendedName>
        <fullName evidence="4">Methyltransferase domain-containing protein</fullName>
    </recommendedName>
</protein>
<evidence type="ECO:0000256" key="3">
    <source>
        <dbReference type="ARBA" id="ARBA00022691"/>
    </source>
</evidence>
<accession>X1J6R5</accession>
<dbReference type="AlphaFoldDB" id="X1J6R5"/>
<name>X1J6R5_9ZZZZ</name>
<evidence type="ECO:0000256" key="1">
    <source>
        <dbReference type="ARBA" id="ARBA00022603"/>
    </source>
</evidence>
<reference evidence="5" key="1">
    <citation type="journal article" date="2014" name="Front. Microbiol.">
        <title>High frequency of phylogenetically diverse reductive dehalogenase-homologous genes in deep subseafloor sedimentary metagenomes.</title>
        <authorList>
            <person name="Kawai M."/>
            <person name="Futagami T."/>
            <person name="Toyoda A."/>
            <person name="Takaki Y."/>
            <person name="Nishi S."/>
            <person name="Hori S."/>
            <person name="Arai W."/>
            <person name="Tsubouchi T."/>
            <person name="Morono Y."/>
            <person name="Uchiyama I."/>
            <person name="Ito T."/>
            <person name="Fujiyama A."/>
            <person name="Inagaki F."/>
            <person name="Takami H."/>
        </authorList>
    </citation>
    <scope>NUCLEOTIDE SEQUENCE</scope>
    <source>
        <strain evidence="5">Expedition CK06-06</strain>
    </source>
</reference>
<dbReference type="PANTHER" id="PTHR43464:SF19">
    <property type="entry name" value="UBIQUINONE BIOSYNTHESIS O-METHYLTRANSFERASE, MITOCHONDRIAL"/>
    <property type="match status" value="1"/>
</dbReference>
<dbReference type="PANTHER" id="PTHR43464">
    <property type="entry name" value="METHYLTRANSFERASE"/>
    <property type="match status" value="1"/>
</dbReference>
<dbReference type="GO" id="GO:0008168">
    <property type="term" value="F:methyltransferase activity"/>
    <property type="evidence" value="ECO:0007669"/>
    <property type="project" value="UniProtKB-KW"/>
</dbReference>
<keyword evidence="2" id="KW-0808">Transferase</keyword>
<organism evidence="5">
    <name type="scientific">marine sediment metagenome</name>
    <dbReference type="NCBI Taxonomy" id="412755"/>
    <lineage>
        <taxon>unclassified sequences</taxon>
        <taxon>metagenomes</taxon>
        <taxon>ecological metagenomes</taxon>
    </lineage>
</organism>
<dbReference type="InterPro" id="IPR029063">
    <property type="entry name" value="SAM-dependent_MTases_sf"/>
</dbReference>
<dbReference type="GO" id="GO:0032259">
    <property type="term" value="P:methylation"/>
    <property type="evidence" value="ECO:0007669"/>
    <property type="project" value="UniProtKB-KW"/>
</dbReference>
<dbReference type="SUPFAM" id="SSF53335">
    <property type="entry name" value="S-adenosyl-L-methionine-dependent methyltransferases"/>
    <property type="match status" value="1"/>
</dbReference>